<dbReference type="Gene3D" id="1.20.1250.20">
    <property type="entry name" value="MFS general substrate transporter like domains"/>
    <property type="match status" value="1"/>
</dbReference>
<feature type="transmembrane region" description="Helical" evidence="3">
    <location>
        <begin position="463"/>
        <end position="484"/>
    </location>
</feature>
<gene>
    <name evidence="5" type="ORF">LSH36_898g00021</name>
</gene>
<keyword evidence="3" id="KW-1133">Transmembrane helix</keyword>
<keyword evidence="3" id="KW-0812">Transmembrane</keyword>
<organism evidence="5 6">
    <name type="scientific">Paralvinella palmiformis</name>
    <dbReference type="NCBI Taxonomy" id="53620"/>
    <lineage>
        <taxon>Eukaryota</taxon>
        <taxon>Metazoa</taxon>
        <taxon>Spiralia</taxon>
        <taxon>Lophotrochozoa</taxon>
        <taxon>Annelida</taxon>
        <taxon>Polychaeta</taxon>
        <taxon>Sedentaria</taxon>
        <taxon>Canalipalpata</taxon>
        <taxon>Terebellida</taxon>
        <taxon>Terebelliformia</taxon>
        <taxon>Alvinellidae</taxon>
        <taxon>Paralvinella</taxon>
    </lineage>
</organism>
<dbReference type="InterPro" id="IPR036259">
    <property type="entry name" value="MFS_trans_sf"/>
</dbReference>
<dbReference type="Proteomes" id="UP001208570">
    <property type="component" value="Unassembled WGS sequence"/>
</dbReference>
<dbReference type="GO" id="GO:0008028">
    <property type="term" value="F:monocarboxylic acid transmembrane transporter activity"/>
    <property type="evidence" value="ECO:0007669"/>
    <property type="project" value="TreeGrafter"/>
</dbReference>
<evidence type="ECO:0000313" key="6">
    <source>
        <dbReference type="Proteomes" id="UP001208570"/>
    </source>
</evidence>
<feature type="transmembrane region" description="Helical" evidence="3">
    <location>
        <begin position="259"/>
        <end position="279"/>
    </location>
</feature>
<dbReference type="InterPro" id="IPR050327">
    <property type="entry name" value="Proton-linked_MCT"/>
</dbReference>
<name>A0AAD9IZE1_9ANNE</name>
<protein>
    <recommendedName>
        <fullName evidence="4">Major facilitator superfamily (MFS) profile domain-containing protein</fullName>
    </recommendedName>
</protein>
<dbReference type="AlphaFoldDB" id="A0AAD9IZE1"/>
<dbReference type="CDD" id="cd17352">
    <property type="entry name" value="MFS_MCT_SLC16"/>
    <property type="match status" value="1"/>
</dbReference>
<feature type="transmembrane region" description="Helical" evidence="3">
    <location>
        <begin position="496"/>
        <end position="517"/>
    </location>
</feature>
<feature type="region of interest" description="Disordered" evidence="2">
    <location>
        <begin position="81"/>
        <end position="111"/>
    </location>
</feature>
<evidence type="ECO:0000256" key="1">
    <source>
        <dbReference type="ARBA" id="ARBA00004141"/>
    </source>
</evidence>
<evidence type="ECO:0000259" key="4">
    <source>
        <dbReference type="PROSITE" id="PS50850"/>
    </source>
</evidence>
<feature type="compositionally biased region" description="Acidic residues" evidence="2">
    <location>
        <begin position="1"/>
        <end position="10"/>
    </location>
</feature>
<dbReference type="PANTHER" id="PTHR11360:SF260">
    <property type="entry name" value="MFS DOMAIN-CONTAINING PROTEIN"/>
    <property type="match status" value="1"/>
</dbReference>
<comment type="caution">
    <text evidence="5">The sequence shown here is derived from an EMBL/GenBank/DDBJ whole genome shotgun (WGS) entry which is preliminary data.</text>
</comment>
<sequence>MTNFDLDEINQSDGDSAVECSRSNQSDNVTNLDGDDLKQVGNGTDLKRHEANNLIGVDENDTDSGDVDTVRSANNEECETMLTTKNEDDQGRTNQLPKNVNGSVVSSDQSNEDGGYGWVVMICSLCVFMMYGANYVMFSVYIVDFSEVLDKPQAYIGVIGSVDTAMSMFTALPAGAFVSLYGCRPVCITGLLIYTIGTLISAFSTNFYTLLLTFGFLKGNSNSTVCGAQHYTPPYCLGAGTIFIPCSVIVQQYFKRRRALAVAFSTSGLSLGTMIFSPVHRFLIRTFGWRGGLIFFSGVVLQCVVFAALMRPPNLKNKLPSVPAKRDSAEGFLSKADDVSRRKSVVQSAWMVLGHFQKALRVAYLKNLKMLFFLSMKTFSVTGIITVYKFCIARAVHLGINKFYASFLITAIGTNSCLFRWIGGFIGNLRCTNRLIMYTFSTMLAGLMIVLSIIVSNDFYVHLAFYLIYGAFLGMGEGMYPVIATDLFGIERLPSTLGWVMAFTGIMVFVYMPLFGFLFDLTQSYTVPYLLGGTIQVVASSMGFVIMYLNRREKRQQVQQEL</sequence>
<evidence type="ECO:0000256" key="2">
    <source>
        <dbReference type="SAM" id="MobiDB-lite"/>
    </source>
</evidence>
<feature type="transmembrane region" description="Helical" evidence="3">
    <location>
        <begin position="231"/>
        <end position="250"/>
    </location>
</feature>
<feature type="transmembrane region" description="Helical" evidence="3">
    <location>
        <begin position="371"/>
        <end position="397"/>
    </location>
</feature>
<keyword evidence="6" id="KW-1185">Reference proteome</keyword>
<feature type="compositionally biased region" description="Polar residues" evidence="2">
    <location>
        <begin position="21"/>
        <end position="31"/>
    </location>
</feature>
<feature type="transmembrane region" description="Helical" evidence="3">
    <location>
        <begin position="403"/>
        <end position="423"/>
    </location>
</feature>
<dbReference type="PROSITE" id="PS50850">
    <property type="entry name" value="MFS"/>
    <property type="match status" value="1"/>
</dbReference>
<reference evidence="5" key="1">
    <citation type="journal article" date="2023" name="Mol. Biol. Evol.">
        <title>Third-Generation Sequencing Reveals the Adaptive Role of the Epigenome in Three Deep-Sea Polychaetes.</title>
        <authorList>
            <person name="Perez M."/>
            <person name="Aroh O."/>
            <person name="Sun Y."/>
            <person name="Lan Y."/>
            <person name="Juniper S.K."/>
            <person name="Young C.R."/>
            <person name="Angers B."/>
            <person name="Qian P.Y."/>
        </authorList>
    </citation>
    <scope>NUCLEOTIDE SEQUENCE</scope>
    <source>
        <strain evidence="5">P08H-3</strain>
    </source>
</reference>
<dbReference type="GO" id="GO:0016020">
    <property type="term" value="C:membrane"/>
    <property type="evidence" value="ECO:0007669"/>
    <property type="project" value="UniProtKB-SubCell"/>
</dbReference>
<proteinExistence type="predicted"/>
<feature type="transmembrane region" description="Helical" evidence="3">
    <location>
        <begin position="529"/>
        <end position="549"/>
    </location>
</feature>
<keyword evidence="3" id="KW-0472">Membrane</keyword>
<evidence type="ECO:0000256" key="3">
    <source>
        <dbReference type="SAM" id="Phobius"/>
    </source>
</evidence>
<dbReference type="SUPFAM" id="SSF103473">
    <property type="entry name" value="MFS general substrate transporter"/>
    <property type="match status" value="1"/>
</dbReference>
<feature type="transmembrane region" description="Helical" evidence="3">
    <location>
        <begin position="116"/>
        <end position="142"/>
    </location>
</feature>
<feature type="transmembrane region" description="Helical" evidence="3">
    <location>
        <begin position="154"/>
        <end position="179"/>
    </location>
</feature>
<dbReference type="InterPro" id="IPR011701">
    <property type="entry name" value="MFS"/>
</dbReference>
<feature type="transmembrane region" description="Helical" evidence="3">
    <location>
        <begin position="291"/>
        <end position="310"/>
    </location>
</feature>
<feature type="compositionally biased region" description="Polar residues" evidence="2">
    <location>
        <begin position="92"/>
        <end position="109"/>
    </location>
</feature>
<accession>A0AAD9IZE1</accession>
<evidence type="ECO:0000313" key="5">
    <source>
        <dbReference type="EMBL" id="KAK2142910.1"/>
    </source>
</evidence>
<dbReference type="InterPro" id="IPR020846">
    <property type="entry name" value="MFS_dom"/>
</dbReference>
<comment type="subcellular location">
    <subcellularLocation>
        <location evidence="1">Membrane</location>
        <topology evidence="1">Multi-pass membrane protein</topology>
    </subcellularLocation>
</comment>
<feature type="domain" description="Major facilitator superfamily (MFS) profile" evidence="4">
    <location>
        <begin position="119"/>
        <end position="551"/>
    </location>
</feature>
<feature type="region of interest" description="Disordered" evidence="2">
    <location>
        <begin position="1"/>
        <end position="43"/>
    </location>
</feature>
<feature type="transmembrane region" description="Helical" evidence="3">
    <location>
        <begin position="191"/>
        <end position="211"/>
    </location>
</feature>
<dbReference type="EMBL" id="JAODUP010000898">
    <property type="protein sequence ID" value="KAK2142910.1"/>
    <property type="molecule type" value="Genomic_DNA"/>
</dbReference>
<dbReference type="Pfam" id="PF07690">
    <property type="entry name" value="MFS_1"/>
    <property type="match status" value="1"/>
</dbReference>
<feature type="transmembrane region" description="Helical" evidence="3">
    <location>
        <begin position="435"/>
        <end position="457"/>
    </location>
</feature>
<dbReference type="PANTHER" id="PTHR11360">
    <property type="entry name" value="MONOCARBOXYLATE TRANSPORTER"/>
    <property type="match status" value="1"/>
</dbReference>